<name>A0ACC3D492_9PEZI</name>
<organism evidence="1 2">
    <name type="scientific">Coniosporium uncinatum</name>
    <dbReference type="NCBI Taxonomy" id="93489"/>
    <lineage>
        <taxon>Eukaryota</taxon>
        <taxon>Fungi</taxon>
        <taxon>Dikarya</taxon>
        <taxon>Ascomycota</taxon>
        <taxon>Pezizomycotina</taxon>
        <taxon>Dothideomycetes</taxon>
        <taxon>Dothideomycetes incertae sedis</taxon>
        <taxon>Coniosporium</taxon>
    </lineage>
</organism>
<proteinExistence type="predicted"/>
<sequence>MLFVTCLPTQARWLIFDPFYTGKYHCIDRRIELGVSTLSGAFSVLSDLYSVILPAALLSKLQVPRRQKIGLYVIFGLGFLVVVAGCVRVYFLYKALDPNGIDLTWSAFNAYAASIAEANIGIICACAPSLRTVFHNFFKKTFTKNSNNSSGNDSSTSTVLNPMSWARRCFKGPPSETPADDNNNNWSQDNKQPWTEDMKAPSGGTPIPMGSFVRAHEEGLQDSMSPVAEGYDQPISPRPIATLASKTSHSNLIAPMPTHKRRQDPSPSYSSSSDERKYARRSMRTFWKTANKPAPSHLQSSSSSRDSWRARQALWSRAYRMDSDVRAEDDIEIARPVARTTYPAI</sequence>
<dbReference type="EMBL" id="JAWDJW010007860">
    <property type="protein sequence ID" value="KAK3061413.1"/>
    <property type="molecule type" value="Genomic_DNA"/>
</dbReference>
<keyword evidence="2" id="KW-1185">Reference proteome</keyword>
<reference evidence="1" key="1">
    <citation type="submission" date="2024-09" db="EMBL/GenBank/DDBJ databases">
        <title>Black Yeasts Isolated from many extreme environments.</title>
        <authorList>
            <person name="Coleine C."/>
            <person name="Stajich J.E."/>
            <person name="Selbmann L."/>
        </authorList>
    </citation>
    <scope>NUCLEOTIDE SEQUENCE</scope>
    <source>
        <strain evidence="1">CCFEE 5737</strain>
    </source>
</reference>
<accession>A0ACC3D492</accession>
<comment type="caution">
    <text evidence="1">The sequence shown here is derived from an EMBL/GenBank/DDBJ whole genome shotgun (WGS) entry which is preliminary data.</text>
</comment>
<protein>
    <submittedName>
        <fullName evidence="1">Uncharacterized protein</fullName>
    </submittedName>
</protein>
<evidence type="ECO:0000313" key="1">
    <source>
        <dbReference type="EMBL" id="KAK3061413.1"/>
    </source>
</evidence>
<dbReference type="Proteomes" id="UP001186974">
    <property type="component" value="Unassembled WGS sequence"/>
</dbReference>
<gene>
    <name evidence="1" type="ORF">LTS18_006320</name>
</gene>
<evidence type="ECO:0000313" key="2">
    <source>
        <dbReference type="Proteomes" id="UP001186974"/>
    </source>
</evidence>